<organism evidence="1 2">
    <name type="scientific">Brachionus plicatilis</name>
    <name type="common">Marine rotifer</name>
    <name type="synonym">Brachionus muelleri</name>
    <dbReference type="NCBI Taxonomy" id="10195"/>
    <lineage>
        <taxon>Eukaryota</taxon>
        <taxon>Metazoa</taxon>
        <taxon>Spiralia</taxon>
        <taxon>Gnathifera</taxon>
        <taxon>Rotifera</taxon>
        <taxon>Eurotatoria</taxon>
        <taxon>Monogononta</taxon>
        <taxon>Pseudotrocha</taxon>
        <taxon>Ploima</taxon>
        <taxon>Brachionidae</taxon>
        <taxon>Brachionus</taxon>
    </lineage>
</organism>
<feature type="non-terminal residue" evidence="1">
    <location>
        <position position="1"/>
    </location>
</feature>
<keyword evidence="2" id="KW-1185">Reference proteome</keyword>
<gene>
    <name evidence="1" type="ORF">BpHYR1_043659</name>
</gene>
<accession>A0A3M7R4A1</accession>
<reference evidence="1 2" key="1">
    <citation type="journal article" date="2018" name="Sci. Rep.">
        <title>Genomic signatures of local adaptation to the degree of environmental predictability in rotifers.</title>
        <authorList>
            <person name="Franch-Gras L."/>
            <person name="Hahn C."/>
            <person name="Garcia-Roger E.M."/>
            <person name="Carmona M.J."/>
            <person name="Serra M."/>
            <person name="Gomez A."/>
        </authorList>
    </citation>
    <scope>NUCLEOTIDE SEQUENCE [LARGE SCALE GENOMIC DNA]</scope>
    <source>
        <strain evidence="1">HYR1</strain>
    </source>
</reference>
<evidence type="ECO:0000313" key="1">
    <source>
        <dbReference type="EMBL" id="RNA18422.1"/>
    </source>
</evidence>
<evidence type="ECO:0000313" key="2">
    <source>
        <dbReference type="Proteomes" id="UP000276133"/>
    </source>
</evidence>
<dbReference type="AlphaFoldDB" id="A0A3M7R4A1"/>
<protein>
    <submittedName>
        <fullName evidence="1">Uncharacterized protein</fullName>
    </submittedName>
</protein>
<dbReference type="EMBL" id="REGN01004245">
    <property type="protein sequence ID" value="RNA18422.1"/>
    <property type="molecule type" value="Genomic_DNA"/>
</dbReference>
<comment type="caution">
    <text evidence="1">The sequence shown here is derived from an EMBL/GenBank/DDBJ whole genome shotgun (WGS) entry which is preliminary data.</text>
</comment>
<name>A0A3M7R4A1_BRAPC</name>
<sequence>VNRFNPFGPHIINRGAKGVTQKIRENWVTIFELSSHYLHQISFLVDNNISKYCERFLNFLIKTFTILKNIMACKIFTIKQ</sequence>
<dbReference type="Proteomes" id="UP000276133">
    <property type="component" value="Unassembled WGS sequence"/>
</dbReference>
<proteinExistence type="predicted"/>